<dbReference type="EMBL" id="JBHTKM010000048">
    <property type="protein sequence ID" value="MFD1015560.1"/>
    <property type="molecule type" value="Genomic_DNA"/>
</dbReference>
<sequence>MKSNNILFHVLFALFCLMSCQEEVSQIEDPTDQEALVFNSSLVEVLRSTTSNYKSSDDFLDGASCVSVQLPVTLIVNNVAMTLTSDAELQEFQLMLNTANTTEIDFNIVFPITVILSDYTTSLITHQEGLDNLSAACEGIDSSYASCLNFIYPISLSVFNANFNTVEIVQVEDDQAFYEFLGMLSQAENNLIVSLNYPLHLNPSYGENFTVTDNDDLLVNLTSAETFCNDESTHCVEDEVLTRLEACSWSLVANSDFNNLRFVFHADGSLELLEGLIESEIIGSWNLSSINGEIMLTFSDLTTFETDLEGNWIIEDCSDDDFTISQNSTTYFLEQQCDLDTLFNCFNDFELVACADLNGEAVFNLTAQTIETISCTETYNATFFTTQSDAESHSNPIANIEAYSSATETLLLKIEAAEGEFQLYSVFLNAVVCNDFECFDAENPVLETCYSDAAVLYAFNLMSAYQECTAETITFYEQLMEAETEVNPISDPTAYQTALLNTTVYARVEINQQFQIYPITLNVVTCNEDSCNTTTVETRLTTCLWTVSSYNGSDNLDGYTLDFQSESGVLHVYDDSVSVSAAWSVYETYDGVGIDFSGISASNIQVINGSWLIITCQSDEMILQSLNDNNLEMVLSRTCE</sequence>
<organism evidence="1 2">
    <name type="scientific">Winogradskyella rapida</name>
    <dbReference type="NCBI Taxonomy" id="549701"/>
    <lineage>
        <taxon>Bacteria</taxon>
        <taxon>Pseudomonadati</taxon>
        <taxon>Bacteroidota</taxon>
        <taxon>Flavobacteriia</taxon>
        <taxon>Flavobacteriales</taxon>
        <taxon>Flavobacteriaceae</taxon>
        <taxon>Winogradskyella</taxon>
    </lineage>
</organism>
<evidence type="ECO:0008006" key="3">
    <source>
        <dbReference type="Google" id="ProtNLM"/>
    </source>
</evidence>
<comment type="caution">
    <text evidence="1">The sequence shown here is derived from an EMBL/GenBank/DDBJ whole genome shotgun (WGS) entry which is preliminary data.</text>
</comment>
<evidence type="ECO:0000313" key="2">
    <source>
        <dbReference type="Proteomes" id="UP001597086"/>
    </source>
</evidence>
<dbReference type="Proteomes" id="UP001597086">
    <property type="component" value="Unassembled WGS sequence"/>
</dbReference>
<reference evidence="2" key="1">
    <citation type="journal article" date="2019" name="Int. J. Syst. Evol. Microbiol.">
        <title>The Global Catalogue of Microorganisms (GCM) 10K type strain sequencing project: providing services to taxonomists for standard genome sequencing and annotation.</title>
        <authorList>
            <consortium name="The Broad Institute Genomics Platform"/>
            <consortium name="The Broad Institute Genome Sequencing Center for Infectious Disease"/>
            <person name="Wu L."/>
            <person name="Ma J."/>
        </authorList>
    </citation>
    <scope>NUCLEOTIDE SEQUENCE [LARGE SCALE GENOMIC DNA]</scope>
    <source>
        <strain evidence="2">CCUG 56098</strain>
    </source>
</reference>
<keyword evidence="2" id="KW-1185">Reference proteome</keyword>
<gene>
    <name evidence="1" type="ORF">ACFQ13_06490</name>
</gene>
<accession>A0ABW3KP20</accession>
<evidence type="ECO:0000313" key="1">
    <source>
        <dbReference type="EMBL" id="MFD1015560.1"/>
    </source>
</evidence>
<proteinExistence type="predicted"/>
<protein>
    <recommendedName>
        <fullName evidence="3">Lipocalin-like protein</fullName>
    </recommendedName>
</protein>
<name>A0ABW3KP20_9FLAO</name>
<dbReference type="RefSeq" id="WP_386115404.1">
    <property type="nucleotide sequence ID" value="NZ_JBHTKM010000048.1"/>
</dbReference>